<feature type="domain" description="YcaO" evidence="1">
    <location>
        <begin position="74"/>
        <end position="461"/>
    </location>
</feature>
<dbReference type="PANTHER" id="PTHR37809">
    <property type="entry name" value="RIBOSOMAL PROTEIN S12 METHYLTHIOTRANSFERASE ACCESSORY FACTOR YCAO"/>
    <property type="match status" value="1"/>
</dbReference>
<dbReference type="NCBIfam" id="TIGR00702">
    <property type="entry name" value="YcaO-type kinase domain"/>
    <property type="match status" value="1"/>
</dbReference>
<evidence type="ECO:0000259" key="1">
    <source>
        <dbReference type="PROSITE" id="PS51664"/>
    </source>
</evidence>
<dbReference type="Proteomes" id="UP000006346">
    <property type="component" value="Chromosome"/>
</dbReference>
<dbReference type="STRING" id="768706.Desor_3751"/>
<dbReference type="PANTHER" id="PTHR37809:SF1">
    <property type="entry name" value="RIBOSOMAL PROTEIN S12 METHYLTHIOTRANSFERASE ACCESSORY FACTOR YCAO"/>
    <property type="match status" value="1"/>
</dbReference>
<dbReference type="Gene3D" id="3.30.1330.230">
    <property type="match status" value="1"/>
</dbReference>
<organism evidence="2 3">
    <name type="scientific">Desulfosporosinus orientis (strain ATCC 19365 / DSM 765 / NCIMB 8382 / VKM B-1628 / Singapore I)</name>
    <name type="common">Desulfotomaculum orientis</name>
    <dbReference type="NCBI Taxonomy" id="768706"/>
    <lineage>
        <taxon>Bacteria</taxon>
        <taxon>Bacillati</taxon>
        <taxon>Bacillota</taxon>
        <taxon>Clostridia</taxon>
        <taxon>Eubacteriales</taxon>
        <taxon>Desulfitobacteriaceae</taxon>
        <taxon>Desulfosporosinus</taxon>
    </lineage>
</organism>
<evidence type="ECO:0000313" key="3">
    <source>
        <dbReference type="Proteomes" id="UP000006346"/>
    </source>
</evidence>
<dbReference type="Pfam" id="PF02624">
    <property type="entry name" value="YcaO"/>
    <property type="match status" value="1"/>
</dbReference>
<dbReference type="RefSeq" id="WP_014186022.1">
    <property type="nucleotide sequence ID" value="NC_016584.1"/>
</dbReference>
<dbReference type="EMBL" id="CP003108">
    <property type="protein sequence ID" value="AET69214.1"/>
    <property type="molecule type" value="Genomic_DNA"/>
</dbReference>
<sequence length="636" mass="71035">MQQIETKIQCKAERRKAYKAQDPLTTINHIRTLLVACDLFTIEFHRTYPVPGVHCCRVLLGDSDVADLGIGSNGKGLTARYALASAYGELMERLQNNILFPLRQLKFATRKYLAAMPAAEGLRERLEKEDLVLDFHYGPDEVYLDTGSLVEDCSDVLAALLGIADPDRQKDYLQMAFGEESVGCLPYYSAVQNQVRYLPIKLIWNMCGTNGMCAGNTTEEALIQGISEVMERYVIRSIYQQNITPPTVPAANFQNAQIFDHIQRLEEAGITAVIKDCSLGMGLPVIGLLLISEESNKYTFHVGADPCPITALERCLTEIYQGNPQDIEARFHSYPEGTTSNLSWQAAYYDTTSGGLGQWPNSLFADKPSYAFNGFSHPISESDSADLAYLLAKVQDLGRNLFIRDVSFLGFPSYQIFIPGMSETDFLFDDTDFPNWMAIVRNHSTLLNLEQAGPERIARLAEAISCTDGLVLPVAFEPGRWFLSNIHPELRKLSKDYLLTLLYSRLADYSAAAASMGAFLKSEAACSGPILYYRTVRSYLEAKRDGLPDDWIKEMLTERYGEVMAAKVAENFAVPELVLAQTVLPSCFDCNNCKIEGSCRYLALLRRVKTLQRMQQSNLPRQAELAKVFGNRTGQV</sequence>
<dbReference type="OrthoDB" id="9761274at2"/>
<reference evidence="2 3" key="2">
    <citation type="journal article" date="2012" name="J. Bacteriol.">
        <title>Complete genome sequences of Desulfosporosinus orientis DSM765T, Desulfosporosinus youngiae DSM17734T, Desulfosporosinus meridiei DSM13257T, and Desulfosporosinus acidiphilus DSM22704T.</title>
        <authorList>
            <person name="Pester M."/>
            <person name="Brambilla E."/>
            <person name="Alazard D."/>
            <person name="Rattei T."/>
            <person name="Weinmaier T."/>
            <person name="Han J."/>
            <person name="Lucas S."/>
            <person name="Lapidus A."/>
            <person name="Cheng J.F."/>
            <person name="Goodwin L."/>
            <person name="Pitluck S."/>
            <person name="Peters L."/>
            <person name="Ovchinnikova G."/>
            <person name="Teshima H."/>
            <person name="Detter J.C."/>
            <person name="Han C.S."/>
            <person name="Tapia R."/>
            <person name="Land M.L."/>
            <person name="Hauser L."/>
            <person name="Kyrpides N.C."/>
            <person name="Ivanova N.N."/>
            <person name="Pagani I."/>
            <person name="Huntmann M."/>
            <person name="Wei C.L."/>
            <person name="Davenport K.W."/>
            <person name="Daligault H."/>
            <person name="Chain P.S."/>
            <person name="Chen A."/>
            <person name="Mavromatis K."/>
            <person name="Markowitz V."/>
            <person name="Szeto E."/>
            <person name="Mikhailova N."/>
            <person name="Pati A."/>
            <person name="Wagner M."/>
            <person name="Woyke T."/>
            <person name="Ollivier B."/>
            <person name="Klenk H.P."/>
            <person name="Spring S."/>
            <person name="Loy A."/>
        </authorList>
    </citation>
    <scope>NUCLEOTIDE SEQUENCE [LARGE SCALE GENOMIC DNA]</scope>
    <source>
        <strain evidence="3">ATCC 19365 / DSM 765 / NCIMB 8382 / VKM B-1628</strain>
    </source>
</reference>
<dbReference type="HOGENOM" id="CLU_430065_0_0_9"/>
<dbReference type="KEGG" id="dor:Desor_3751"/>
<dbReference type="eggNOG" id="COG1944">
    <property type="taxonomic scope" value="Bacteria"/>
</dbReference>
<keyword evidence="3" id="KW-1185">Reference proteome</keyword>
<accession>G7W6T2</accession>
<dbReference type="PROSITE" id="PS51664">
    <property type="entry name" value="YCAO"/>
    <property type="match status" value="1"/>
</dbReference>
<dbReference type="PATRIC" id="fig|768706.3.peg.3786"/>
<reference evidence="3" key="1">
    <citation type="submission" date="2011-11" db="EMBL/GenBank/DDBJ databases">
        <title>Complete sequence of Desulfosporosinus orientis DSM 765.</title>
        <authorList>
            <person name="Lucas S."/>
            <person name="Han J."/>
            <person name="Lapidus A."/>
            <person name="Cheng J.-F."/>
            <person name="Goodwin L."/>
            <person name="Pitluck S."/>
            <person name="Peters L."/>
            <person name="Ovchinnikova G."/>
            <person name="Teshima H."/>
            <person name="Detter J.C."/>
            <person name="Han C."/>
            <person name="Tapia R."/>
            <person name="Land M."/>
            <person name="Hauser L."/>
            <person name="Kyrpides N."/>
            <person name="Ivanova N."/>
            <person name="Pagani I."/>
            <person name="Pester M."/>
            <person name="Spring S."/>
            <person name="Ollivier B."/>
            <person name="Rattei T."/>
            <person name="Klenk H.-P."/>
            <person name="Wagner M."/>
            <person name="Loy A."/>
            <person name="Woyke T."/>
        </authorList>
    </citation>
    <scope>NUCLEOTIDE SEQUENCE [LARGE SCALE GENOMIC DNA]</scope>
    <source>
        <strain evidence="3">ATCC 19365 / DSM 765 / NCIMB 8382 / VKM B-1628</strain>
    </source>
</reference>
<proteinExistence type="predicted"/>
<dbReference type="AlphaFoldDB" id="G7W6T2"/>
<gene>
    <name evidence="2" type="ordered locus">Desor_3751</name>
</gene>
<evidence type="ECO:0000313" key="2">
    <source>
        <dbReference type="EMBL" id="AET69214.1"/>
    </source>
</evidence>
<protein>
    <recommendedName>
        <fullName evidence="1">YcaO domain-containing protein</fullName>
    </recommendedName>
</protein>
<name>G7W6T2_DESOD</name>
<dbReference type="InterPro" id="IPR003776">
    <property type="entry name" value="YcaO-like_dom"/>
</dbReference>